<dbReference type="GO" id="GO:0005975">
    <property type="term" value="P:carbohydrate metabolic process"/>
    <property type="evidence" value="ECO:0007669"/>
    <property type="project" value="InterPro"/>
</dbReference>
<protein>
    <recommendedName>
        <fullName evidence="4">Chitooligosaccharide deacetylase</fullName>
    </recommendedName>
    <alternativeName>
        <fullName evidence="6">Nodulation protein B</fullName>
    </alternativeName>
</protein>
<keyword evidence="9" id="KW-1185">Reference proteome</keyword>
<evidence type="ECO:0000256" key="2">
    <source>
        <dbReference type="ARBA" id="ARBA00004613"/>
    </source>
</evidence>
<evidence type="ECO:0000313" key="9">
    <source>
        <dbReference type="Proteomes" id="UP000186228"/>
    </source>
</evidence>
<dbReference type="GO" id="GO:0016810">
    <property type="term" value="F:hydrolase activity, acting on carbon-nitrogen (but not peptide) bonds"/>
    <property type="evidence" value="ECO:0007669"/>
    <property type="project" value="InterPro"/>
</dbReference>
<dbReference type="PANTHER" id="PTHR34216">
    <property type="match status" value="1"/>
</dbReference>
<evidence type="ECO:0000313" key="8">
    <source>
        <dbReference type="EMBL" id="SCB12159.1"/>
    </source>
</evidence>
<feature type="domain" description="NodB homology" evidence="7">
    <location>
        <begin position="62"/>
        <end position="233"/>
    </location>
</feature>
<sequence>MAVPILAYHQIAAPPSRKAPFRSMVVHPEAFRRQMEWLKKLGIQGVSLREAMPYIRGEKTGKVAAITFDDSYANVYENALPVLQEFGFTATNFVVANQIGGSNIWDAPLGMAQASCMSVEQLKHWHSLGHEVGSHTLDHVRLPQLPMEEARRQITHSRELLEDLLDEGVSSFCFPYGDETPLDRVLAYEAGYSAATTTRRGRARPGDDPFGLPRATIRRNDSWLHFVKKCVVG</sequence>
<dbReference type="Gene3D" id="3.20.20.370">
    <property type="entry name" value="Glycoside hydrolase/deacetylase"/>
    <property type="match status" value="1"/>
</dbReference>
<dbReference type="SUPFAM" id="SSF88713">
    <property type="entry name" value="Glycoside hydrolase/deacetylase"/>
    <property type="match status" value="1"/>
</dbReference>
<dbReference type="CDD" id="cd10918">
    <property type="entry name" value="CE4_NodB_like_5s_6s"/>
    <property type="match status" value="1"/>
</dbReference>
<dbReference type="PANTHER" id="PTHR34216:SF3">
    <property type="entry name" value="POLY-BETA-1,6-N-ACETYL-D-GLUCOSAMINE N-DEACETYLASE"/>
    <property type="match status" value="1"/>
</dbReference>
<accession>A0A1C3U9L1</accession>
<gene>
    <name evidence="8" type="ORF">GA0061100_1011053</name>
</gene>
<comment type="subcellular location">
    <subcellularLocation>
        <location evidence="2">Secreted</location>
    </subcellularLocation>
</comment>
<evidence type="ECO:0000256" key="5">
    <source>
        <dbReference type="ARBA" id="ARBA00022729"/>
    </source>
</evidence>
<dbReference type="GO" id="GO:0005576">
    <property type="term" value="C:extracellular region"/>
    <property type="evidence" value="ECO:0007669"/>
    <property type="project" value="UniProtKB-SubCell"/>
</dbReference>
<dbReference type="AlphaFoldDB" id="A0A1C3U9L1"/>
<evidence type="ECO:0000256" key="6">
    <source>
        <dbReference type="ARBA" id="ARBA00032976"/>
    </source>
</evidence>
<organism evidence="8 9">
    <name type="scientific">Rhizobium hainanense</name>
    <dbReference type="NCBI Taxonomy" id="52131"/>
    <lineage>
        <taxon>Bacteria</taxon>
        <taxon>Pseudomonadati</taxon>
        <taxon>Pseudomonadota</taxon>
        <taxon>Alphaproteobacteria</taxon>
        <taxon>Hyphomicrobiales</taxon>
        <taxon>Rhizobiaceae</taxon>
        <taxon>Rhizobium/Agrobacterium group</taxon>
        <taxon>Rhizobium</taxon>
    </lineage>
</organism>
<dbReference type="InterPro" id="IPR002509">
    <property type="entry name" value="NODB_dom"/>
</dbReference>
<dbReference type="EMBL" id="FMAC01000001">
    <property type="protein sequence ID" value="SCB12159.1"/>
    <property type="molecule type" value="Genomic_DNA"/>
</dbReference>
<evidence type="ECO:0000256" key="3">
    <source>
        <dbReference type="ARBA" id="ARBA00010973"/>
    </source>
</evidence>
<name>A0A1C3U9L1_9HYPH</name>
<dbReference type="OrthoDB" id="9814639at2"/>
<dbReference type="Pfam" id="PF01522">
    <property type="entry name" value="Polysacc_deac_1"/>
    <property type="match status" value="1"/>
</dbReference>
<reference evidence="9" key="1">
    <citation type="submission" date="2016-08" db="EMBL/GenBank/DDBJ databases">
        <authorList>
            <person name="Varghese N."/>
            <person name="Submissions Spin"/>
        </authorList>
    </citation>
    <scope>NUCLEOTIDE SEQUENCE [LARGE SCALE GENOMIC DNA]</scope>
    <source>
        <strain evidence="9">CCBAU 57015</strain>
    </source>
</reference>
<evidence type="ECO:0000256" key="4">
    <source>
        <dbReference type="ARBA" id="ARBA00020071"/>
    </source>
</evidence>
<dbReference type="PROSITE" id="PS51677">
    <property type="entry name" value="NODB"/>
    <property type="match status" value="1"/>
</dbReference>
<dbReference type="Proteomes" id="UP000186228">
    <property type="component" value="Unassembled WGS sequence"/>
</dbReference>
<dbReference type="InterPro" id="IPR051398">
    <property type="entry name" value="Polysacch_Deacetylase"/>
</dbReference>
<keyword evidence="5" id="KW-0732">Signal</keyword>
<comment type="function">
    <text evidence="1">Is involved in generating a small heat-stable compound (Nod), an acylated oligomer of N-acetylglucosamine, that stimulates mitosis in various plant protoplasts.</text>
</comment>
<proteinExistence type="inferred from homology"/>
<evidence type="ECO:0000256" key="1">
    <source>
        <dbReference type="ARBA" id="ARBA00003236"/>
    </source>
</evidence>
<dbReference type="RefSeq" id="WP_075851608.1">
    <property type="nucleotide sequence ID" value="NZ_FMAC01000001.1"/>
</dbReference>
<comment type="similarity">
    <text evidence="3">Belongs to the polysaccharide deacetylase family.</text>
</comment>
<dbReference type="STRING" id="52131.GA0061100_1011053"/>
<dbReference type="InterPro" id="IPR011330">
    <property type="entry name" value="Glyco_hydro/deAcase_b/a-brl"/>
</dbReference>
<evidence type="ECO:0000259" key="7">
    <source>
        <dbReference type="PROSITE" id="PS51677"/>
    </source>
</evidence>